<keyword evidence="2" id="KW-1185">Reference proteome</keyword>
<name>A0A3P7HW48_STRVU</name>
<proteinExistence type="predicted"/>
<dbReference type="OrthoDB" id="5864597at2759"/>
<organism evidence="1 2">
    <name type="scientific">Strongylus vulgaris</name>
    <name type="common">Blood worm</name>
    <dbReference type="NCBI Taxonomy" id="40348"/>
    <lineage>
        <taxon>Eukaryota</taxon>
        <taxon>Metazoa</taxon>
        <taxon>Ecdysozoa</taxon>
        <taxon>Nematoda</taxon>
        <taxon>Chromadorea</taxon>
        <taxon>Rhabditida</taxon>
        <taxon>Rhabditina</taxon>
        <taxon>Rhabditomorpha</taxon>
        <taxon>Strongyloidea</taxon>
        <taxon>Strongylidae</taxon>
        <taxon>Strongylus</taxon>
    </lineage>
</organism>
<evidence type="ECO:0000313" key="1">
    <source>
        <dbReference type="EMBL" id="VDM65191.1"/>
    </source>
</evidence>
<dbReference type="AlphaFoldDB" id="A0A3P7HW48"/>
<protein>
    <submittedName>
        <fullName evidence="1">Uncharacterized protein</fullName>
    </submittedName>
</protein>
<accession>A0A3P7HW48</accession>
<dbReference type="Proteomes" id="UP000270094">
    <property type="component" value="Unassembled WGS sequence"/>
</dbReference>
<evidence type="ECO:0000313" key="2">
    <source>
        <dbReference type="Proteomes" id="UP000270094"/>
    </source>
</evidence>
<sequence>MFRVESKLSEDHALNGLSQLSKLVKGLLGKEFKKNAEREAAKKDVATIVSNCLHFYISGSTTDIYPLNVLVKDLCSLALLEVEENNQKMKKKASSWKTGSLELTLNVLNKVCGEGILDGDLNDFLKFFITVIEAPFVQSQKWIEDDLTSTLLKFMSATSLTATGPSRELWLFIWHRLPLVLDTTTKSFGNYLRVARYVLKDISKTTMVSGENGSNLIADMVR</sequence>
<gene>
    <name evidence="1" type="ORF">SVUK_LOCUS189</name>
</gene>
<dbReference type="EMBL" id="UYYB01000270">
    <property type="protein sequence ID" value="VDM65191.1"/>
    <property type="molecule type" value="Genomic_DNA"/>
</dbReference>
<reference evidence="1 2" key="1">
    <citation type="submission" date="2018-11" db="EMBL/GenBank/DDBJ databases">
        <authorList>
            <consortium name="Pathogen Informatics"/>
        </authorList>
    </citation>
    <scope>NUCLEOTIDE SEQUENCE [LARGE SCALE GENOMIC DNA]</scope>
</reference>